<protein>
    <submittedName>
        <fullName evidence="2">Uncharacterized protein</fullName>
    </submittedName>
</protein>
<comment type="caution">
    <text evidence="2">The sequence shown here is derived from an EMBL/GenBank/DDBJ whole genome shotgun (WGS) entry which is preliminary data.</text>
</comment>
<evidence type="ECO:0000313" key="2">
    <source>
        <dbReference type="EMBL" id="CAE1301098.1"/>
    </source>
</evidence>
<gene>
    <name evidence="2" type="ORF">SPHA_54216</name>
</gene>
<feature type="transmembrane region" description="Helical" evidence="1">
    <location>
        <begin position="104"/>
        <end position="131"/>
    </location>
</feature>
<dbReference type="AlphaFoldDB" id="A0A812DDK4"/>
<evidence type="ECO:0000313" key="3">
    <source>
        <dbReference type="Proteomes" id="UP000597762"/>
    </source>
</evidence>
<dbReference type="EMBL" id="CAHIKZ030003505">
    <property type="protein sequence ID" value="CAE1301098.1"/>
    <property type="molecule type" value="Genomic_DNA"/>
</dbReference>
<organism evidence="2 3">
    <name type="scientific">Acanthosepion pharaonis</name>
    <name type="common">Pharaoh cuttlefish</name>
    <name type="synonym">Sepia pharaonis</name>
    <dbReference type="NCBI Taxonomy" id="158019"/>
    <lineage>
        <taxon>Eukaryota</taxon>
        <taxon>Metazoa</taxon>
        <taxon>Spiralia</taxon>
        <taxon>Lophotrochozoa</taxon>
        <taxon>Mollusca</taxon>
        <taxon>Cephalopoda</taxon>
        <taxon>Coleoidea</taxon>
        <taxon>Decapodiformes</taxon>
        <taxon>Sepiida</taxon>
        <taxon>Sepiina</taxon>
        <taxon>Sepiidae</taxon>
        <taxon>Acanthosepion</taxon>
    </lineage>
</organism>
<proteinExistence type="predicted"/>
<accession>A0A812DDK4</accession>
<feature type="transmembrane region" description="Helical" evidence="1">
    <location>
        <begin position="46"/>
        <end position="66"/>
    </location>
</feature>
<keyword evidence="1" id="KW-1133">Transmembrane helix</keyword>
<reference evidence="2" key="1">
    <citation type="submission" date="2021-01" db="EMBL/GenBank/DDBJ databases">
        <authorList>
            <person name="Li R."/>
            <person name="Bekaert M."/>
        </authorList>
    </citation>
    <scope>NUCLEOTIDE SEQUENCE</scope>
    <source>
        <strain evidence="2">Farmed</strain>
    </source>
</reference>
<evidence type="ECO:0000256" key="1">
    <source>
        <dbReference type="SAM" id="Phobius"/>
    </source>
</evidence>
<dbReference type="Proteomes" id="UP000597762">
    <property type="component" value="Unassembled WGS sequence"/>
</dbReference>
<feature type="transmembrane region" description="Helical" evidence="1">
    <location>
        <begin position="73"/>
        <end position="92"/>
    </location>
</feature>
<feature type="transmembrane region" description="Helical" evidence="1">
    <location>
        <begin position="143"/>
        <end position="173"/>
    </location>
</feature>
<sequence length="178" mass="21629">MSSGERPLFSLRPGFVFRFSFFFYMSICALILISAFFLALINSFYYFLFCFFGCIPVFHFFIFYFSLYFFHSFHYYILFVFRFTHFSFLFVSRHCFSPSLSLSSLVSCLFYLILSSLFLSFFYLVCAFIYLPLKDKKKRSISFIFFFDIYVMTLPFFHPLFHYIFLSFLLFLLPSFYL</sequence>
<name>A0A812DDK4_ACAPH</name>
<keyword evidence="1" id="KW-0812">Transmembrane</keyword>
<keyword evidence="3" id="KW-1185">Reference proteome</keyword>
<keyword evidence="1" id="KW-0472">Membrane</keyword>
<feature type="transmembrane region" description="Helical" evidence="1">
    <location>
        <begin position="21"/>
        <end position="40"/>
    </location>
</feature>